<evidence type="ECO:0000313" key="2">
    <source>
        <dbReference type="Proteomes" id="UP000011682"/>
    </source>
</evidence>
<accession>S9PCD6</accession>
<protein>
    <submittedName>
        <fullName evidence="1">Uncharacterized protein</fullName>
    </submittedName>
</protein>
<dbReference type="AlphaFoldDB" id="S9PCD6"/>
<reference evidence="1" key="1">
    <citation type="submission" date="2013-05" db="EMBL/GenBank/DDBJ databases">
        <title>Genome assembly of Cystobacter fuscus DSM 2262.</title>
        <authorList>
            <person name="Sharma G."/>
            <person name="Khatri I."/>
            <person name="Kaur C."/>
            <person name="Mayilraj S."/>
            <person name="Subramanian S."/>
        </authorList>
    </citation>
    <scope>NUCLEOTIDE SEQUENCE [LARGE SCALE GENOMIC DNA]</scope>
    <source>
        <strain evidence="1">DSM 2262</strain>
    </source>
</reference>
<evidence type="ECO:0000313" key="1">
    <source>
        <dbReference type="EMBL" id="EPX60751.1"/>
    </source>
</evidence>
<dbReference type="OrthoDB" id="5526284at2"/>
<proteinExistence type="predicted"/>
<gene>
    <name evidence="1" type="ORF">D187_001400</name>
</gene>
<sequence>MRGEVKKQATFLILIGPAERAPKEHLIRRIKALADEELERLSPRLRGRRDDIHFALAQLACCLILFRQLS</sequence>
<dbReference type="EMBL" id="ANAH02000011">
    <property type="protein sequence ID" value="EPX60751.1"/>
    <property type="molecule type" value="Genomic_DNA"/>
</dbReference>
<keyword evidence="2" id="KW-1185">Reference proteome</keyword>
<name>S9PCD6_CYSF2</name>
<organism evidence="1 2">
    <name type="scientific">Cystobacter fuscus (strain ATCC 25194 / DSM 2262 / NBRC 100088 / M29)</name>
    <dbReference type="NCBI Taxonomy" id="1242864"/>
    <lineage>
        <taxon>Bacteria</taxon>
        <taxon>Pseudomonadati</taxon>
        <taxon>Myxococcota</taxon>
        <taxon>Myxococcia</taxon>
        <taxon>Myxococcales</taxon>
        <taxon>Cystobacterineae</taxon>
        <taxon>Archangiaceae</taxon>
        <taxon>Cystobacter</taxon>
    </lineage>
</organism>
<dbReference type="Proteomes" id="UP000011682">
    <property type="component" value="Unassembled WGS sequence"/>
</dbReference>
<dbReference type="RefSeq" id="WP_002626540.1">
    <property type="nucleotide sequence ID" value="NZ_ANAH02000011.1"/>
</dbReference>
<comment type="caution">
    <text evidence="1">The sequence shown here is derived from an EMBL/GenBank/DDBJ whole genome shotgun (WGS) entry which is preliminary data.</text>
</comment>